<evidence type="ECO:0000259" key="5">
    <source>
        <dbReference type="PROSITE" id="PS50865"/>
    </source>
</evidence>
<dbReference type="GO" id="GO:0008270">
    <property type="term" value="F:zinc ion binding"/>
    <property type="evidence" value="ECO:0007669"/>
    <property type="project" value="UniProtKB-KW"/>
</dbReference>
<keyword evidence="1" id="KW-0479">Metal-binding</keyword>
<evidence type="ECO:0000256" key="3">
    <source>
        <dbReference type="ARBA" id="ARBA00022833"/>
    </source>
</evidence>
<feature type="domain" description="MYND-type" evidence="5">
    <location>
        <begin position="652"/>
        <end position="691"/>
    </location>
</feature>
<dbReference type="SUPFAM" id="SSF48371">
    <property type="entry name" value="ARM repeat"/>
    <property type="match status" value="1"/>
</dbReference>
<keyword evidence="2 4" id="KW-0863">Zinc-finger</keyword>
<evidence type="ECO:0000256" key="4">
    <source>
        <dbReference type="PROSITE-ProRule" id="PRU00134"/>
    </source>
</evidence>
<proteinExistence type="predicted"/>
<gene>
    <name evidence="6" type="ORF">RDB_LOCUS27341</name>
</gene>
<accession>A0A8H3HVS7</accession>
<dbReference type="InterPro" id="IPR011989">
    <property type="entry name" value="ARM-like"/>
</dbReference>
<dbReference type="InterPro" id="IPR002893">
    <property type="entry name" value="Znf_MYND"/>
</dbReference>
<evidence type="ECO:0000313" key="6">
    <source>
        <dbReference type="EMBL" id="CAE7085711.1"/>
    </source>
</evidence>
<dbReference type="PROSITE" id="PS01360">
    <property type="entry name" value="ZF_MYND_1"/>
    <property type="match status" value="1"/>
</dbReference>
<sequence length="694" mass="77052">MPRSDLSRKIERADDYVQMVSILLKELKLPDPNKRQGLKRFATNYPQYSRKINACYDAHNQPAHKNYLVLAAIVNLWAKLAVDTALRDRIIADGIIERMAALIQEGPDDTRRSVLFALSNLTHHGGGRARKTIAELTVPAIIDLLDTPDCPVRIAELGIAVLAHSMNAAITEGEEHHHEGVEVNIPPTLRSIDGVRMLTAITEAMRRTDVDEELLSHGLDLLRTLAFSYRKPILETSSERPLVAALASPNLSVRLLGYMGLLRLGSTVVEREGRQINPLQIWQISKSMEEHFSPKLMDVMRNQYGGLKGGMIAELAETGMGMGMESLVLGNSGDYLQIGRDLCKTIMEKEYSLGAGLLYGMGTDGTFTRAIRALRDSRNPADAHLPAVIEIKLAIANGDRESVCALGDAAIQKFPDIGFFYYARAIWTAEPRLGLRLAKKGLACGDLTDYIKRGLLFKSAEAGYEMAVDAGPLEIAQPGSSAWREGVAILHCAQEDARAYIEMTPMDQKNMKTAIYTYIGITLVLEGDKVFKDVEKLRPYVEKLSLAEQIFAIAVQPLPRTQRKLAVDTIIPLFAKPMKNWRTVISRLDKPNRGHHHHSHLSEDDPDHILANWLARTQFDDENAPQSELADINAPGDDSFGTSAEDVLVYRCSLCGNPSASLRRCAKCKSARYCDDSCQRKHWKKGHKLTCRPA</sequence>
<organism evidence="6 7">
    <name type="scientific">Rhizoctonia solani</name>
    <dbReference type="NCBI Taxonomy" id="456999"/>
    <lineage>
        <taxon>Eukaryota</taxon>
        <taxon>Fungi</taxon>
        <taxon>Dikarya</taxon>
        <taxon>Basidiomycota</taxon>
        <taxon>Agaricomycotina</taxon>
        <taxon>Agaricomycetes</taxon>
        <taxon>Cantharellales</taxon>
        <taxon>Ceratobasidiaceae</taxon>
        <taxon>Rhizoctonia</taxon>
    </lineage>
</organism>
<evidence type="ECO:0000256" key="2">
    <source>
        <dbReference type="ARBA" id="ARBA00022771"/>
    </source>
</evidence>
<comment type="caution">
    <text evidence="6">The sequence shown here is derived from an EMBL/GenBank/DDBJ whole genome shotgun (WGS) entry which is preliminary data.</text>
</comment>
<dbReference type="Gene3D" id="6.10.140.2220">
    <property type="match status" value="1"/>
</dbReference>
<dbReference type="Proteomes" id="UP000663827">
    <property type="component" value="Unassembled WGS sequence"/>
</dbReference>
<dbReference type="AlphaFoldDB" id="A0A8H3HVS7"/>
<dbReference type="EMBL" id="CAJNJQ010000557">
    <property type="protein sequence ID" value="CAE7085711.1"/>
    <property type="molecule type" value="Genomic_DNA"/>
</dbReference>
<keyword evidence="3" id="KW-0862">Zinc</keyword>
<dbReference type="InterPro" id="IPR016024">
    <property type="entry name" value="ARM-type_fold"/>
</dbReference>
<dbReference type="SUPFAM" id="SSF144232">
    <property type="entry name" value="HIT/MYND zinc finger-like"/>
    <property type="match status" value="1"/>
</dbReference>
<dbReference type="Pfam" id="PF01753">
    <property type="entry name" value="zf-MYND"/>
    <property type="match status" value="1"/>
</dbReference>
<evidence type="ECO:0000313" key="7">
    <source>
        <dbReference type="Proteomes" id="UP000663827"/>
    </source>
</evidence>
<dbReference type="Gene3D" id="1.25.10.10">
    <property type="entry name" value="Leucine-rich Repeat Variant"/>
    <property type="match status" value="1"/>
</dbReference>
<evidence type="ECO:0000256" key="1">
    <source>
        <dbReference type="ARBA" id="ARBA00022723"/>
    </source>
</evidence>
<name>A0A8H3HVS7_9AGAM</name>
<dbReference type="PROSITE" id="PS50865">
    <property type="entry name" value="ZF_MYND_2"/>
    <property type="match status" value="1"/>
</dbReference>
<protein>
    <recommendedName>
        <fullName evidence="5">MYND-type domain-containing protein</fullName>
    </recommendedName>
</protein>
<reference evidence="6" key="1">
    <citation type="submission" date="2021-01" db="EMBL/GenBank/DDBJ databases">
        <authorList>
            <person name="Kaushik A."/>
        </authorList>
    </citation>
    <scope>NUCLEOTIDE SEQUENCE</scope>
    <source>
        <strain evidence="6">AG5</strain>
    </source>
</reference>